<proteinExistence type="predicted"/>
<accession>Q655N3</accession>
<organism evidence="1 2">
    <name type="scientific">Oryza sativa subsp. japonica</name>
    <name type="common">Rice</name>
    <dbReference type="NCBI Taxonomy" id="39947"/>
    <lineage>
        <taxon>Eukaryota</taxon>
        <taxon>Viridiplantae</taxon>
        <taxon>Streptophyta</taxon>
        <taxon>Embryophyta</taxon>
        <taxon>Tracheophyta</taxon>
        <taxon>Spermatophyta</taxon>
        <taxon>Magnoliopsida</taxon>
        <taxon>Liliopsida</taxon>
        <taxon>Poales</taxon>
        <taxon>Poaceae</taxon>
        <taxon>BOP clade</taxon>
        <taxon>Oryzoideae</taxon>
        <taxon>Oryzeae</taxon>
        <taxon>Oryzinae</taxon>
        <taxon>Oryza</taxon>
        <taxon>Oryza sativa</taxon>
    </lineage>
</organism>
<reference evidence="2" key="2">
    <citation type="journal article" date="2008" name="Nucleic Acids Res.">
        <title>The rice annotation project database (RAP-DB): 2008 update.</title>
        <authorList>
            <consortium name="The rice annotation project (RAP)"/>
        </authorList>
    </citation>
    <scope>GENOME REANNOTATION</scope>
    <source>
        <strain evidence="2">cv. Nipponbare</strain>
    </source>
</reference>
<dbReference type="EMBL" id="AP003723">
    <property type="protein sequence ID" value="BAD45484.1"/>
    <property type="molecule type" value="Genomic_DNA"/>
</dbReference>
<protein>
    <submittedName>
        <fullName evidence="1">Uncharacterized protein</fullName>
    </submittedName>
</protein>
<evidence type="ECO:0000313" key="1">
    <source>
        <dbReference type="EMBL" id="BAD45484.1"/>
    </source>
</evidence>
<reference evidence="2" key="1">
    <citation type="journal article" date="2005" name="Nature">
        <title>The map-based sequence of the rice genome.</title>
        <authorList>
            <consortium name="International rice genome sequencing project (IRGSP)"/>
            <person name="Matsumoto T."/>
            <person name="Wu J."/>
            <person name="Kanamori H."/>
            <person name="Katayose Y."/>
            <person name="Fujisawa M."/>
            <person name="Namiki N."/>
            <person name="Mizuno H."/>
            <person name="Yamamoto K."/>
            <person name="Antonio B.A."/>
            <person name="Baba T."/>
            <person name="Sakata K."/>
            <person name="Nagamura Y."/>
            <person name="Aoki H."/>
            <person name="Arikawa K."/>
            <person name="Arita K."/>
            <person name="Bito T."/>
            <person name="Chiden Y."/>
            <person name="Fujitsuka N."/>
            <person name="Fukunaka R."/>
            <person name="Hamada M."/>
            <person name="Harada C."/>
            <person name="Hayashi A."/>
            <person name="Hijishita S."/>
            <person name="Honda M."/>
            <person name="Hosokawa S."/>
            <person name="Ichikawa Y."/>
            <person name="Idonuma A."/>
            <person name="Iijima M."/>
            <person name="Ikeda M."/>
            <person name="Ikeno M."/>
            <person name="Ito K."/>
            <person name="Ito S."/>
            <person name="Ito T."/>
            <person name="Ito Y."/>
            <person name="Ito Y."/>
            <person name="Iwabuchi A."/>
            <person name="Kamiya K."/>
            <person name="Karasawa W."/>
            <person name="Kurita K."/>
            <person name="Katagiri S."/>
            <person name="Kikuta A."/>
            <person name="Kobayashi H."/>
            <person name="Kobayashi N."/>
            <person name="Machita K."/>
            <person name="Maehara T."/>
            <person name="Masukawa M."/>
            <person name="Mizubayashi T."/>
            <person name="Mukai Y."/>
            <person name="Nagasaki H."/>
            <person name="Nagata Y."/>
            <person name="Naito S."/>
            <person name="Nakashima M."/>
            <person name="Nakama Y."/>
            <person name="Nakamichi Y."/>
            <person name="Nakamura M."/>
            <person name="Meguro A."/>
            <person name="Negishi M."/>
            <person name="Ohta I."/>
            <person name="Ohta T."/>
            <person name="Okamoto M."/>
            <person name="Ono N."/>
            <person name="Saji S."/>
            <person name="Sakaguchi M."/>
            <person name="Sakai K."/>
            <person name="Shibata M."/>
            <person name="Shimokawa T."/>
            <person name="Song J."/>
            <person name="Takazaki Y."/>
            <person name="Terasawa K."/>
            <person name="Tsugane M."/>
            <person name="Tsuji K."/>
            <person name="Ueda S."/>
            <person name="Waki K."/>
            <person name="Yamagata H."/>
            <person name="Yamamoto M."/>
            <person name="Yamamoto S."/>
            <person name="Yamane H."/>
            <person name="Yoshiki S."/>
            <person name="Yoshihara R."/>
            <person name="Yukawa K."/>
            <person name="Zhong H."/>
            <person name="Yano M."/>
            <person name="Yuan Q."/>
            <person name="Ouyang S."/>
            <person name="Liu J."/>
            <person name="Jones K.M."/>
            <person name="Gansberger K."/>
            <person name="Moffat K."/>
            <person name="Hill J."/>
            <person name="Bera J."/>
            <person name="Fadrosh D."/>
            <person name="Jin S."/>
            <person name="Johri S."/>
            <person name="Kim M."/>
            <person name="Overton L."/>
            <person name="Reardon M."/>
            <person name="Tsitrin T."/>
            <person name="Vuong H."/>
            <person name="Weaver B."/>
            <person name="Ciecko A."/>
            <person name="Tallon L."/>
            <person name="Jackson J."/>
            <person name="Pai G."/>
            <person name="Aken S.V."/>
            <person name="Utterback T."/>
            <person name="Reidmuller S."/>
            <person name="Feldblyum T."/>
            <person name="Hsiao J."/>
            <person name="Zismann V."/>
            <person name="Iobst S."/>
            <person name="de Vazeille A.R."/>
            <person name="Buell C.R."/>
            <person name="Ying K."/>
            <person name="Li Y."/>
            <person name="Lu T."/>
            <person name="Huang Y."/>
            <person name="Zhao Q."/>
            <person name="Feng Q."/>
            <person name="Zhang L."/>
            <person name="Zhu J."/>
            <person name="Weng Q."/>
            <person name="Mu J."/>
            <person name="Lu Y."/>
            <person name="Fan D."/>
            <person name="Liu Y."/>
            <person name="Guan J."/>
            <person name="Zhang Y."/>
            <person name="Yu S."/>
            <person name="Liu X."/>
            <person name="Zhang Y."/>
            <person name="Hong G."/>
            <person name="Han B."/>
            <person name="Choisne N."/>
            <person name="Demange N."/>
            <person name="Orjeda G."/>
            <person name="Samain S."/>
            <person name="Cattolico L."/>
            <person name="Pelletier E."/>
            <person name="Couloux A."/>
            <person name="Segurens B."/>
            <person name="Wincker P."/>
            <person name="D'Hont A."/>
            <person name="Scarpelli C."/>
            <person name="Weissenbach J."/>
            <person name="Salanoubat M."/>
            <person name="Quetier F."/>
            <person name="Yu Y."/>
            <person name="Kim H.R."/>
            <person name="Rambo T."/>
            <person name="Currie J."/>
            <person name="Collura K."/>
            <person name="Luo M."/>
            <person name="Yang T."/>
            <person name="Ammiraju J.S.S."/>
            <person name="Engler F."/>
            <person name="Soderlund C."/>
            <person name="Wing R.A."/>
            <person name="Palmer L.E."/>
            <person name="de la Bastide M."/>
            <person name="Spiegel L."/>
            <person name="Nascimento L."/>
            <person name="Zutavern T."/>
            <person name="O'Shaughnessy A."/>
            <person name="Dike S."/>
            <person name="Dedhia N."/>
            <person name="Preston R."/>
            <person name="Balija V."/>
            <person name="McCombie W.R."/>
            <person name="Chow T."/>
            <person name="Chen H."/>
            <person name="Chung M."/>
            <person name="Chen C."/>
            <person name="Shaw J."/>
            <person name="Wu H."/>
            <person name="Hsiao K."/>
            <person name="Chao Y."/>
            <person name="Chu M."/>
            <person name="Cheng C."/>
            <person name="Hour A."/>
            <person name="Lee P."/>
            <person name="Lin S."/>
            <person name="Lin Y."/>
            <person name="Liou J."/>
            <person name="Liu S."/>
            <person name="Hsing Y."/>
            <person name="Raghuvanshi S."/>
            <person name="Mohanty A."/>
            <person name="Bharti A.K."/>
            <person name="Gaur A."/>
            <person name="Gupta V."/>
            <person name="Kumar D."/>
            <person name="Ravi V."/>
            <person name="Vij S."/>
            <person name="Kapur A."/>
            <person name="Khurana P."/>
            <person name="Khurana P."/>
            <person name="Khurana J.P."/>
            <person name="Tyagi A.K."/>
            <person name="Gaikwad K."/>
            <person name="Singh A."/>
            <person name="Dalal V."/>
            <person name="Srivastava S."/>
            <person name="Dixit A."/>
            <person name="Pal A.K."/>
            <person name="Ghazi I.A."/>
            <person name="Yadav M."/>
            <person name="Pandit A."/>
            <person name="Bhargava A."/>
            <person name="Sureshbabu K."/>
            <person name="Batra K."/>
            <person name="Sharma T.R."/>
            <person name="Mohapatra T."/>
            <person name="Singh N.K."/>
            <person name="Messing J."/>
            <person name="Nelson A.B."/>
            <person name="Fuks G."/>
            <person name="Kavchok S."/>
            <person name="Keizer G."/>
            <person name="Linton E."/>
            <person name="Llaca V."/>
            <person name="Song R."/>
            <person name="Tanyolac B."/>
            <person name="Young S."/>
            <person name="Ho-Il K."/>
            <person name="Hahn J.H."/>
            <person name="Sangsakoo G."/>
            <person name="Vanavichit A."/>
            <person name="de Mattos Luiz.A.T."/>
            <person name="Zimmer P.D."/>
            <person name="Malone G."/>
            <person name="Dellagostin O."/>
            <person name="de Oliveira A.C."/>
            <person name="Bevan M."/>
            <person name="Bancroft I."/>
            <person name="Minx P."/>
            <person name="Cordum H."/>
            <person name="Wilson R."/>
            <person name="Cheng Z."/>
            <person name="Jin W."/>
            <person name="Jiang J."/>
            <person name="Leong S.A."/>
            <person name="Iwama H."/>
            <person name="Gojobori T."/>
            <person name="Itoh T."/>
            <person name="Niimura Y."/>
            <person name="Fujii Y."/>
            <person name="Habara T."/>
            <person name="Sakai H."/>
            <person name="Sato Y."/>
            <person name="Wilson G."/>
            <person name="Kumar K."/>
            <person name="McCouch S."/>
            <person name="Juretic N."/>
            <person name="Hoen D."/>
            <person name="Wright S."/>
            <person name="Bruskiewich R."/>
            <person name="Bureau T."/>
            <person name="Miyao A."/>
            <person name="Hirochika H."/>
            <person name="Nishikawa T."/>
            <person name="Kadowaki K."/>
            <person name="Sugiura M."/>
            <person name="Burr B."/>
            <person name="Sasaki T."/>
        </authorList>
    </citation>
    <scope>NUCLEOTIDE SEQUENCE [LARGE SCALE GENOMIC DNA]</scope>
    <source>
        <strain evidence="2">cv. Nipponbare</strain>
    </source>
</reference>
<dbReference type="AlphaFoldDB" id="Q655N3"/>
<sequence length="106" mass="11750">MDLDPNPDRNWLSDEMRAGSTTTISITSALFILAYDSSEMCSRMLGLLLSPQFHIHLSPLLAHQSSRPQAHLFGMGDNRLRKGTDEIWKVGTSDSYISISSAHSSK</sequence>
<dbReference type="Proteomes" id="UP000000763">
    <property type="component" value="Chromosome 6"/>
</dbReference>
<evidence type="ECO:0000313" key="2">
    <source>
        <dbReference type="Proteomes" id="UP000000763"/>
    </source>
</evidence>
<gene>
    <name evidence="1" type="primary">P0003H08.20</name>
</gene>
<name>Q655N3_ORYSJ</name>